<reference evidence="2 3" key="1">
    <citation type="submission" date="2012-11" db="EMBL/GenBank/DDBJ databases">
        <title>The complete genome sequence of Corynebacterium maris Coryn-1 (=DSM 45190).</title>
        <authorList>
            <person name="Schaffert L."/>
            <person name="Albersmeier A."/>
            <person name="Kalinowski J."/>
            <person name="Ruckert C."/>
        </authorList>
    </citation>
    <scope>NUCLEOTIDE SEQUENCE [LARGE SCALE GENOMIC DNA]</scope>
    <source>
        <strain evidence="3">Coryn-1</strain>
    </source>
</reference>
<accession>S5TMV6</accession>
<dbReference type="KEGG" id="cmd:B841_12565"/>
<sequence length="162" mass="17807">MTEDIHQRHAAVQPMQLRMLHCGCKICSPGHIIHMIQARVFSKCPPEDIHTARVTDVGRNEFTVTYDGKEHRAWHSSHAAVAKFCAVATSENAVVAKFNRGNILAAYDGTESVGLSLAWDDDARSPCDDSPGGHDANGASRRENRDPDAYYVSTLHWVLPAA</sequence>
<dbReference type="HOGENOM" id="CLU_1632603_0_0_11"/>
<keyword evidence="3" id="KW-1185">Reference proteome</keyword>
<evidence type="ECO:0000313" key="3">
    <source>
        <dbReference type="Proteomes" id="UP000015388"/>
    </source>
</evidence>
<dbReference type="OrthoDB" id="4410433at2"/>
<dbReference type="Proteomes" id="UP000015388">
    <property type="component" value="Chromosome"/>
</dbReference>
<evidence type="ECO:0000256" key="1">
    <source>
        <dbReference type="SAM" id="MobiDB-lite"/>
    </source>
</evidence>
<dbReference type="PATRIC" id="fig|1224163.3.peg.2538"/>
<name>S5TMV6_9CORY</name>
<dbReference type="STRING" id="1224163.B841_12565"/>
<evidence type="ECO:0000313" key="2">
    <source>
        <dbReference type="EMBL" id="AGS35983.1"/>
    </source>
</evidence>
<gene>
    <name evidence="2" type="ORF">B841_12565</name>
</gene>
<protein>
    <submittedName>
        <fullName evidence="2">Uncharacterized protein</fullName>
    </submittedName>
</protein>
<feature type="region of interest" description="Disordered" evidence="1">
    <location>
        <begin position="124"/>
        <end position="145"/>
    </location>
</feature>
<dbReference type="EMBL" id="CP003924">
    <property type="protein sequence ID" value="AGS35983.1"/>
    <property type="molecule type" value="Genomic_DNA"/>
</dbReference>
<organism evidence="2 3">
    <name type="scientific">Corynebacterium maris DSM 45190</name>
    <dbReference type="NCBI Taxonomy" id="1224163"/>
    <lineage>
        <taxon>Bacteria</taxon>
        <taxon>Bacillati</taxon>
        <taxon>Actinomycetota</taxon>
        <taxon>Actinomycetes</taxon>
        <taxon>Mycobacteriales</taxon>
        <taxon>Corynebacteriaceae</taxon>
        <taxon>Corynebacterium</taxon>
    </lineage>
</organism>
<dbReference type="AlphaFoldDB" id="S5TMV6"/>
<dbReference type="RefSeq" id="WP_020936564.1">
    <property type="nucleotide sequence ID" value="NC_021915.1"/>
</dbReference>
<proteinExistence type="predicted"/>